<keyword evidence="2" id="KW-0812">Transmembrane</keyword>
<dbReference type="PANTHER" id="PTHR34703:SF1">
    <property type="entry name" value="ANTIPORTER SUBUNIT MNHG2-RELATED"/>
    <property type="match status" value="1"/>
</dbReference>
<name>A0A7K0DD83_9NOCA</name>
<comment type="caution">
    <text evidence="3">The sequence shown here is derived from an EMBL/GenBank/DDBJ whole genome shotgun (WGS) entry which is preliminary data.</text>
</comment>
<feature type="transmembrane region" description="Helical" evidence="2">
    <location>
        <begin position="68"/>
        <end position="90"/>
    </location>
</feature>
<accession>A0A7K0DD83</accession>
<evidence type="ECO:0000313" key="3">
    <source>
        <dbReference type="EMBL" id="MQY23756.1"/>
    </source>
</evidence>
<dbReference type="GO" id="GO:0015385">
    <property type="term" value="F:sodium:proton antiporter activity"/>
    <property type="evidence" value="ECO:0007669"/>
    <property type="project" value="TreeGrafter"/>
</dbReference>
<evidence type="ECO:0000256" key="1">
    <source>
        <dbReference type="ARBA" id="ARBA00008404"/>
    </source>
</evidence>
<dbReference type="NCBIfam" id="TIGR01300">
    <property type="entry name" value="CPA3_mnhG_phaG"/>
    <property type="match status" value="1"/>
</dbReference>
<gene>
    <name evidence="3" type="primary">mrpG</name>
    <name evidence="3" type="ORF">NRB20_68880</name>
</gene>
<protein>
    <submittedName>
        <fullName evidence="3">Na(+)/H(+) antiporter subunit G</fullName>
    </submittedName>
</protein>
<comment type="similarity">
    <text evidence="1">Belongs to the CPA3 antiporters (TC 2.A.63) subunit G family.</text>
</comment>
<dbReference type="RefSeq" id="WP_153415512.1">
    <property type="nucleotide sequence ID" value="NZ_WEGK01000023.1"/>
</dbReference>
<keyword evidence="4" id="KW-1185">Reference proteome</keyword>
<evidence type="ECO:0000313" key="4">
    <source>
        <dbReference type="Proteomes" id="UP000438448"/>
    </source>
</evidence>
<keyword evidence="2" id="KW-0472">Membrane</keyword>
<keyword evidence="2" id="KW-1133">Transmembrane helix</keyword>
<dbReference type="NCBIfam" id="NF009314">
    <property type="entry name" value="PRK12674.1-2"/>
    <property type="match status" value="1"/>
</dbReference>
<dbReference type="Pfam" id="PF03334">
    <property type="entry name" value="PhaG_MnhG_YufB"/>
    <property type="match status" value="1"/>
</dbReference>
<proteinExistence type="inferred from homology"/>
<dbReference type="InterPro" id="IPR005133">
    <property type="entry name" value="PhaG_MnhG_YufB"/>
</dbReference>
<dbReference type="Proteomes" id="UP000438448">
    <property type="component" value="Unassembled WGS sequence"/>
</dbReference>
<dbReference type="PANTHER" id="PTHR34703">
    <property type="entry name" value="ANTIPORTER SUBUNIT MNHG2-RELATED"/>
    <property type="match status" value="1"/>
</dbReference>
<organism evidence="3 4">
    <name type="scientific">Nocardia macrotermitis</name>
    <dbReference type="NCBI Taxonomy" id="2585198"/>
    <lineage>
        <taxon>Bacteria</taxon>
        <taxon>Bacillati</taxon>
        <taxon>Actinomycetota</taxon>
        <taxon>Actinomycetes</taxon>
        <taxon>Mycobacteriales</taxon>
        <taxon>Nocardiaceae</taxon>
        <taxon>Nocardia</taxon>
    </lineage>
</organism>
<dbReference type="AlphaFoldDB" id="A0A7K0DD83"/>
<feature type="transmembrane region" description="Helical" evidence="2">
    <location>
        <begin position="6"/>
        <end position="31"/>
    </location>
</feature>
<sequence>MSWFDTALRWFSCVLILLGSVFALTAALGIVRFPDTLSRMHAATKPQVVGLILILTGAAVQLRGHGNVWMLVLVGLFTLLTAPAVAHLIGRTAYREQRGRDGLLLINELGDEDTDS</sequence>
<evidence type="ECO:0000256" key="2">
    <source>
        <dbReference type="SAM" id="Phobius"/>
    </source>
</evidence>
<reference evidence="3 4" key="1">
    <citation type="submission" date="2019-10" db="EMBL/GenBank/DDBJ databases">
        <title>Nocardia macrotermitis sp. nov. and Nocardia aurantia sp. nov., isolated from the gut of fungus growing-termite Macrotermes natalensis.</title>
        <authorList>
            <person name="Benndorf R."/>
            <person name="Schwitalla J."/>
            <person name="Martin K."/>
            <person name="De Beer W."/>
            <person name="Kaster A.-K."/>
            <person name="Vollmers J."/>
            <person name="Poulsen M."/>
            <person name="Beemelmanns C."/>
        </authorList>
    </citation>
    <scope>NUCLEOTIDE SEQUENCE [LARGE SCALE GENOMIC DNA]</scope>
    <source>
        <strain evidence="3 4">RB20</strain>
    </source>
</reference>
<dbReference type="OrthoDB" id="3214257at2"/>
<dbReference type="EMBL" id="WEGK01000023">
    <property type="protein sequence ID" value="MQY23756.1"/>
    <property type="molecule type" value="Genomic_DNA"/>
</dbReference>